<dbReference type="InterPro" id="IPR020067">
    <property type="entry name" value="Frizzled_dom"/>
</dbReference>
<dbReference type="InterPro" id="IPR001245">
    <property type="entry name" value="Ser-Thr/Tyr_kinase_cat_dom"/>
</dbReference>
<dbReference type="PROSITE" id="PS50070">
    <property type="entry name" value="KRINGLE_2"/>
    <property type="match status" value="1"/>
</dbReference>
<keyword evidence="14 22" id="KW-0472">Membrane</keyword>
<dbReference type="SUPFAM" id="SSF56112">
    <property type="entry name" value="Protein kinase-like (PK-like)"/>
    <property type="match status" value="1"/>
</dbReference>
<evidence type="ECO:0000256" key="3">
    <source>
        <dbReference type="ARBA" id="ARBA00022473"/>
    </source>
</evidence>
<evidence type="ECO:0000256" key="6">
    <source>
        <dbReference type="ARBA" id="ARBA00022572"/>
    </source>
</evidence>
<evidence type="ECO:0000256" key="16">
    <source>
        <dbReference type="ARBA" id="ARBA00023157"/>
    </source>
</evidence>
<dbReference type="InterPro" id="IPR018056">
    <property type="entry name" value="Kringle_CS"/>
</dbReference>
<keyword evidence="3" id="KW-0217">Developmental protein</keyword>
<dbReference type="Pfam" id="PF07714">
    <property type="entry name" value="PK_Tyr_Ser-Thr"/>
    <property type="match status" value="1"/>
</dbReference>
<sequence>MRVGGTRQQQQRFCCRQTRFQGNLWFQRNLLSSKFVFLTFAILGGILQLSTAIPYHAEQKVSNTVAVHQHNHNSNRPIRQQREARHDEEKGYCAPYNGKICKNFINTQVWYSLEDPSGGWKNEQVATALWEELIIDLTGVCRTAAEKLLCAYAFPRCLYENEKTIKLPLCYEDCMATHLQYCYNDWVLIEEKKERNIFIKTRGHFRLPNCSVLPKYNSTAKKPTCTYVGLTEIDEQQATYDCRNGNGRYYLGTMNVTKSGIPCQRWDTQHPHKHIQPPLVFPQIQDGENYCRNAGGEEPYPWCYTIDESVRWQHCDIPLCPDYVDPTLSKDLEPMKMETFFTPYVIFVVSAFGFVAIVCLHLIVLLLYKILKHKELQTQQMQQQNAANQNPSNDCNRTANENITSSRETVSNLNKFGTIKSVGALHNSIIVEPPPKPKLNTKLEKLEYPRSEVVYVRSLGQGAFGRVFQAKAPGLVPGEDDLMVAVKMLKDDASDQMQMDFEREACLLAEFDHPNIVKLLGVCALGRPMCLLFEFMSPGDLSEYLRSCSPYATHQIHHRDPLHEGHLLQIAAQVAAGMLYLSERKFVHRDLATRNCLINEQMVVKIADFGLSHKIYLQDYYKGDENDVIPIRWMPLECILYNKFSIESDVWAYGVCLWEIFSFALQPYFGMTHAEVIKYIKDGNVLACPDNTPMSVYALMRRCWNRKPSDRPSFSEINHCIQHSIAEYEYKTTLAMGN</sequence>
<keyword evidence="5" id="KW-0597">Phosphoprotein</keyword>
<feature type="transmembrane region" description="Helical" evidence="22">
    <location>
        <begin position="344"/>
        <end position="368"/>
    </location>
</feature>
<dbReference type="InterPro" id="IPR020635">
    <property type="entry name" value="Tyr_kinase_cat_dom"/>
</dbReference>
<keyword evidence="15" id="KW-0829">Tyrosine-protein kinase</keyword>
<dbReference type="GO" id="GO:0007169">
    <property type="term" value="P:cell surface receptor protein tyrosine kinase signaling pathway"/>
    <property type="evidence" value="ECO:0007669"/>
    <property type="project" value="TreeGrafter"/>
</dbReference>
<evidence type="ECO:0000256" key="12">
    <source>
        <dbReference type="ARBA" id="ARBA00022840"/>
    </source>
</evidence>
<evidence type="ECO:0000313" key="27">
    <source>
        <dbReference type="Proteomes" id="UP001652621"/>
    </source>
</evidence>
<reference evidence="26" key="1">
    <citation type="submission" date="2020-05" db="UniProtKB">
        <authorList>
            <consortium name="EnsemblMetazoa"/>
        </authorList>
    </citation>
    <scope>IDENTIFICATION</scope>
    <source>
        <strain evidence="26">Aabys</strain>
    </source>
</reference>
<dbReference type="OrthoDB" id="2431000at2759"/>
<dbReference type="FunFam" id="3.30.200.20:FF:000159">
    <property type="entry name" value="muscle, skeletal receptor tyrosine-protein kinase"/>
    <property type="match status" value="1"/>
</dbReference>
<evidence type="ECO:0000256" key="21">
    <source>
        <dbReference type="PROSITE-ProRule" id="PRU10141"/>
    </source>
</evidence>
<dbReference type="CDD" id="cd00108">
    <property type="entry name" value="KR"/>
    <property type="match status" value="1"/>
</dbReference>
<dbReference type="STRING" id="7370.A0A1I8MBY2"/>
<evidence type="ECO:0000313" key="28">
    <source>
        <dbReference type="RefSeq" id="XP_005174859.1"/>
    </source>
</evidence>
<dbReference type="InterPro" id="IPR050122">
    <property type="entry name" value="RTK"/>
</dbReference>
<evidence type="ECO:0000256" key="14">
    <source>
        <dbReference type="ARBA" id="ARBA00023136"/>
    </source>
</evidence>
<dbReference type="InterPro" id="IPR000719">
    <property type="entry name" value="Prot_kinase_dom"/>
</dbReference>
<evidence type="ECO:0000256" key="9">
    <source>
        <dbReference type="ARBA" id="ARBA00022729"/>
    </source>
</evidence>
<evidence type="ECO:0000259" key="24">
    <source>
        <dbReference type="PROSITE" id="PS50038"/>
    </source>
</evidence>
<gene>
    <name evidence="26" type="primary">101888918</name>
    <name evidence="28" type="synonym">LOC101888918</name>
</gene>
<dbReference type="InterPro" id="IPR011009">
    <property type="entry name" value="Kinase-like_dom_sf"/>
</dbReference>
<evidence type="ECO:0000256" key="4">
    <source>
        <dbReference type="ARBA" id="ARBA00022475"/>
    </source>
</evidence>
<evidence type="ECO:0000256" key="5">
    <source>
        <dbReference type="ARBA" id="ARBA00022553"/>
    </source>
</evidence>
<feature type="domain" description="Kringle" evidence="25">
    <location>
        <begin position="241"/>
        <end position="320"/>
    </location>
</feature>
<reference evidence="28" key="2">
    <citation type="submission" date="2025-04" db="UniProtKB">
        <authorList>
            <consortium name="RefSeq"/>
        </authorList>
    </citation>
    <scope>IDENTIFICATION</scope>
    <source>
        <strain evidence="28">Aabys</strain>
    </source>
</reference>
<evidence type="ECO:0000259" key="25">
    <source>
        <dbReference type="PROSITE" id="PS50070"/>
    </source>
</evidence>
<dbReference type="GO" id="GO:0017147">
    <property type="term" value="F:Wnt-protein binding"/>
    <property type="evidence" value="ECO:0007669"/>
    <property type="project" value="TreeGrafter"/>
</dbReference>
<dbReference type="SUPFAM" id="SSF57440">
    <property type="entry name" value="Kringle-like"/>
    <property type="match status" value="1"/>
</dbReference>
<evidence type="ECO:0000256" key="20">
    <source>
        <dbReference type="PROSITE-ProRule" id="PRU00121"/>
    </source>
</evidence>
<dbReference type="InterPro" id="IPR038178">
    <property type="entry name" value="Kringle_sf"/>
</dbReference>
<dbReference type="PROSITE" id="PS50038">
    <property type="entry name" value="FZ"/>
    <property type="match status" value="1"/>
</dbReference>
<dbReference type="FunFam" id="1.10.510.10:FF:000176">
    <property type="entry name" value="Muscle, skeletal receptor tyrosine protein kinase"/>
    <property type="match status" value="1"/>
</dbReference>
<keyword evidence="6 20" id="KW-0420">Kringle</keyword>
<evidence type="ECO:0000256" key="8">
    <source>
        <dbReference type="ARBA" id="ARBA00022692"/>
    </source>
</evidence>
<keyword evidence="12 21" id="KW-0067">ATP-binding</keyword>
<dbReference type="Gene3D" id="3.30.200.20">
    <property type="entry name" value="Phosphorylase Kinase, domain 1"/>
    <property type="match status" value="1"/>
</dbReference>
<keyword evidence="17 28" id="KW-0675">Receptor</keyword>
<dbReference type="PANTHER" id="PTHR24416">
    <property type="entry name" value="TYROSINE-PROTEIN KINASE RECEPTOR"/>
    <property type="match status" value="1"/>
</dbReference>
<dbReference type="PROSITE" id="PS00107">
    <property type="entry name" value="PROTEIN_KINASE_ATP"/>
    <property type="match status" value="1"/>
</dbReference>
<feature type="domain" description="FZ" evidence="24">
    <location>
        <begin position="88"/>
        <end position="228"/>
    </location>
</feature>
<evidence type="ECO:0000259" key="23">
    <source>
        <dbReference type="PROSITE" id="PS50011"/>
    </source>
</evidence>
<dbReference type="InterPro" id="IPR008266">
    <property type="entry name" value="Tyr_kinase_AS"/>
</dbReference>
<dbReference type="GO" id="GO:0005524">
    <property type="term" value="F:ATP binding"/>
    <property type="evidence" value="ECO:0007669"/>
    <property type="project" value="UniProtKB-UniRule"/>
</dbReference>
<accession>A0A1I8MBY2</accession>
<dbReference type="SMART" id="SM00130">
    <property type="entry name" value="KR"/>
    <property type="match status" value="1"/>
</dbReference>
<evidence type="ECO:0000256" key="2">
    <source>
        <dbReference type="ARBA" id="ARBA00011902"/>
    </source>
</evidence>
<evidence type="ECO:0000256" key="15">
    <source>
        <dbReference type="ARBA" id="ARBA00023137"/>
    </source>
</evidence>
<evidence type="ECO:0000256" key="1">
    <source>
        <dbReference type="ARBA" id="ARBA00004251"/>
    </source>
</evidence>
<dbReference type="AlphaFoldDB" id="A0A1I8MBY2"/>
<name>A0A1I8MBY2_MUSDO</name>
<evidence type="ECO:0000256" key="10">
    <source>
        <dbReference type="ARBA" id="ARBA00022741"/>
    </source>
</evidence>
<keyword evidence="7" id="KW-0808">Transferase</keyword>
<comment type="catalytic activity">
    <reaction evidence="19">
        <text>L-tyrosyl-[protein] + ATP = O-phospho-L-tyrosyl-[protein] + ADP + H(+)</text>
        <dbReference type="Rhea" id="RHEA:10596"/>
        <dbReference type="Rhea" id="RHEA-COMP:10136"/>
        <dbReference type="Rhea" id="RHEA-COMP:20101"/>
        <dbReference type="ChEBI" id="CHEBI:15378"/>
        <dbReference type="ChEBI" id="CHEBI:30616"/>
        <dbReference type="ChEBI" id="CHEBI:46858"/>
        <dbReference type="ChEBI" id="CHEBI:61978"/>
        <dbReference type="ChEBI" id="CHEBI:456216"/>
        <dbReference type="EC" id="2.7.10.1"/>
    </reaction>
</comment>
<dbReference type="InterPro" id="IPR000001">
    <property type="entry name" value="Kringle"/>
</dbReference>
<dbReference type="PANTHER" id="PTHR24416:SF317">
    <property type="entry name" value="MUSCLE, SKELETAL RECEPTOR TYROSINE-PROTEIN KINASE"/>
    <property type="match status" value="1"/>
</dbReference>
<keyword evidence="18" id="KW-0325">Glycoprotein</keyword>
<dbReference type="Pfam" id="PF01392">
    <property type="entry name" value="Fz"/>
    <property type="match status" value="1"/>
</dbReference>
<dbReference type="KEGG" id="mde:101888918"/>
<dbReference type="Gene3D" id="1.10.2000.10">
    <property type="entry name" value="Frizzled cysteine-rich domain"/>
    <property type="match status" value="1"/>
</dbReference>
<evidence type="ECO:0000313" key="26">
    <source>
        <dbReference type="EnsemblMetazoa" id="MDOA003320-PA"/>
    </source>
</evidence>
<dbReference type="GO" id="GO:0043235">
    <property type="term" value="C:receptor complex"/>
    <property type="evidence" value="ECO:0007669"/>
    <property type="project" value="TreeGrafter"/>
</dbReference>
<dbReference type="InterPro" id="IPR036790">
    <property type="entry name" value="Frizzled_dom_sf"/>
</dbReference>
<evidence type="ECO:0000256" key="13">
    <source>
        <dbReference type="ARBA" id="ARBA00022989"/>
    </source>
</evidence>
<dbReference type="InterPro" id="IPR017441">
    <property type="entry name" value="Protein_kinase_ATP_BS"/>
</dbReference>
<dbReference type="RefSeq" id="XP_005174859.1">
    <property type="nucleotide sequence ID" value="XM_005174802.3"/>
</dbReference>
<dbReference type="Gene3D" id="2.40.20.10">
    <property type="entry name" value="Plasminogen Kringle 4"/>
    <property type="match status" value="1"/>
</dbReference>
<comment type="subcellular location">
    <subcellularLocation>
        <location evidence="1">Cell membrane</location>
        <topology evidence="1">Single-pass type I membrane protein</topology>
    </subcellularLocation>
</comment>
<dbReference type="Pfam" id="PF00051">
    <property type="entry name" value="Kringle"/>
    <property type="match status" value="1"/>
</dbReference>
<feature type="binding site" evidence="21">
    <location>
        <position position="487"/>
    </location>
    <ligand>
        <name>ATP</name>
        <dbReference type="ChEBI" id="CHEBI:30616"/>
    </ligand>
</feature>
<dbReference type="Gene3D" id="1.10.510.10">
    <property type="entry name" value="Transferase(Phosphotransferase) domain 1"/>
    <property type="match status" value="1"/>
</dbReference>
<dbReference type="InterPro" id="IPR013806">
    <property type="entry name" value="Kringle-like"/>
</dbReference>
<dbReference type="PRINTS" id="PR00018">
    <property type="entry name" value="KRINGLE"/>
</dbReference>
<dbReference type="GO" id="GO:0005886">
    <property type="term" value="C:plasma membrane"/>
    <property type="evidence" value="ECO:0007669"/>
    <property type="project" value="UniProtKB-SubCell"/>
</dbReference>
<dbReference type="PRINTS" id="PR00109">
    <property type="entry name" value="TYRKINASE"/>
</dbReference>
<dbReference type="SMART" id="SM00219">
    <property type="entry name" value="TyrKc"/>
    <property type="match status" value="1"/>
</dbReference>
<evidence type="ECO:0000256" key="11">
    <source>
        <dbReference type="ARBA" id="ARBA00022777"/>
    </source>
</evidence>
<evidence type="ECO:0000256" key="19">
    <source>
        <dbReference type="ARBA" id="ARBA00051243"/>
    </source>
</evidence>
<dbReference type="PROSITE" id="PS50011">
    <property type="entry name" value="PROTEIN_KINASE_DOM"/>
    <property type="match status" value="1"/>
</dbReference>
<evidence type="ECO:0000256" key="18">
    <source>
        <dbReference type="ARBA" id="ARBA00023180"/>
    </source>
</evidence>
<organism evidence="26">
    <name type="scientific">Musca domestica</name>
    <name type="common">House fly</name>
    <dbReference type="NCBI Taxonomy" id="7370"/>
    <lineage>
        <taxon>Eukaryota</taxon>
        <taxon>Metazoa</taxon>
        <taxon>Ecdysozoa</taxon>
        <taxon>Arthropoda</taxon>
        <taxon>Hexapoda</taxon>
        <taxon>Insecta</taxon>
        <taxon>Pterygota</taxon>
        <taxon>Neoptera</taxon>
        <taxon>Endopterygota</taxon>
        <taxon>Diptera</taxon>
        <taxon>Brachycera</taxon>
        <taxon>Muscomorpha</taxon>
        <taxon>Muscoidea</taxon>
        <taxon>Muscidae</taxon>
        <taxon>Musca</taxon>
    </lineage>
</organism>
<feature type="domain" description="Protein kinase" evidence="23">
    <location>
        <begin position="453"/>
        <end position="726"/>
    </location>
</feature>
<keyword evidence="9" id="KW-0732">Signal</keyword>
<proteinExistence type="predicted"/>
<feature type="transmembrane region" description="Helical" evidence="22">
    <location>
        <begin position="35"/>
        <end position="55"/>
    </location>
</feature>
<dbReference type="GO" id="GO:0004714">
    <property type="term" value="F:transmembrane receptor protein tyrosine kinase activity"/>
    <property type="evidence" value="ECO:0007669"/>
    <property type="project" value="UniProtKB-EC"/>
</dbReference>
<keyword evidence="10 21" id="KW-0547">Nucleotide-binding</keyword>
<dbReference type="PROSITE" id="PS00021">
    <property type="entry name" value="KRINGLE_1"/>
    <property type="match status" value="1"/>
</dbReference>
<dbReference type="VEuPathDB" id="VectorBase:MDOMA2_015907"/>
<evidence type="ECO:0000256" key="17">
    <source>
        <dbReference type="ARBA" id="ARBA00023170"/>
    </source>
</evidence>
<protein>
    <recommendedName>
        <fullName evidence="2">receptor protein-tyrosine kinase</fullName>
        <ecNumber evidence="2">2.7.10.1</ecNumber>
    </recommendedName>
</protein>
<evidence type="ECO:0000256" key="22">
    <source>
        <dbReference type="SAM" id="Phobius"/>
    </source>
</evidence>
<dbReference type="EnsemblMetazoa" id="MDOA003320-RA">
    <property type="protein sequence ID" value="MDOA003320-PA"/>
    <property type="gene ID" value="MDOA003320"/>
</dbReference>
<keyword evidence="4" id="KW-1003">Cell membrane</keyword>
<dbReference type="FunFam" id="1.10.2000.10:FF:000009">
    <property type="entry name" value="Muscle, skeletal, receptor tyrosine kinase"/>
    <property type="match status" value="1"/>
</dbReference>
<keyword evidence="8 22" id="KW-0812">Transmembrane</keyword>
<dbReference type="eggNOG" id="KOG1026">
    <property type="taxonomic scope" value="Eukaryota"/>
</dbReference>
<evidence type="ECO:0000256" key="7">
    <source>
        <dbReference type="ARBA" id="ARBA00022679"/>
    </source>
</evidence>
<keyword evidence="13 22" id="KW-1133">Transmembrane helix</keyword>
<keyword evidence="27" id="KW-1185">Reference proteome</keyword>
<keyword evidence="16" id="KW-1015">Disulfide bond</keyword>
<dbReference type="VEuPathDB" id="VectorBase:MDOA003320"/>
<comment type="caution">
    <text evidence="20">Lacks conserved residue(s) required for the propagation of feature annotation.</text>
</comment>
<dbReference type="EC" id="2.7.10.1" evidence="2"/>
<dbReference type="Proteomes" id="UP001652621">
    <property type="component" value="Unplaced"/>
</dbReference>
<keyword evidence="11 28" id="KW-0418">Kinase</keyword>
<dbReference type="PROSITE" id="PS00109">
    <property type="entry name" value="PROTEIN_KINASE_TYR"/>
    <property type="match status" value="1"/>
</dbReference>